<dbReference type="InterPro" id="IPR017896">
    <property type="entry name" value="4Fe4S_Fe-S-bd"/>
</dbReference>
<keyword evidence="7" id="KW-0411">Iron-sulfur</keyword>
<keyword evidence="4" id="KW-0677">Repeat</keyword>
<dbReference type="Pfam" id="PF12800">
    <property type="entry name" value="Fer4_4"/>
    <property type="match status" value="1"/>
</dbReference>
<reference evidence="9 10" key="1">
    <citation type="submission" date="2016-06" db="EMBL/GenBank/DDBJ databases">
        <title>Respiratory ammonification of nitrate coupled to the oxidation of elemental sulfur in deep-sea autotrophic thermophilic bacteria.</title>
        <authorList>
            <person name="Slobodkina G.B."/>
            <person name="Mardanov A.V."/>
            <person name="Ravin N.V."/>
            <person name="Frolova A.A."/>
            <person name="Viryasiv M.B."/>
            <person name="Chernyh N.A."/>
            <person name="Bonch-Osmolovskaya E.A."/>
            <person name="Slobodkin A.I."/>
        </authorList>
    </citation>
    <scope>NUCLEOTIDE SEQUENCE [LARGE SCALE GENOMIC DNA]</scope>
    <source>
        <strain evidence="9 10">S69</strain>
    </source>
</reference>
<evidence type="ECO:0000256" key="5">
    <source>
        <dbReference type="ARBA" id="ARBA00022982"/>
    </source>
</evidence>
<dbReference type="InterPro" id="IPR017900">
    <property type="entry name" value="4Fe4S_Fe_S_CS"/>
</dbReference>
<feature type="domain" description="4Fe-4S ferredoxin-type" evidence="8">
    <location>
        <begin position="107"/>
        <end position="136"/>
    </location>
</feature>
<proteinExistence type="predicted"/>
<feature type="domain" description="4Fe-4S ferredoxin-type" evidence="8">
    <location>
        <begin position="77"/>
        <end position="106"/>
    </location>
</feature>
<keyword evidence="10" id="KW-1185">Reference proteome</keyword>
<dbReference type="PROSITE" id="PS00198">
    <property type="entry name" value="4FE4S_FER_1"/>
    <property type="match status" value="2"/>
</dbReference>
<keyword evidence="1" id="KW-0813">Transport</keyword>
<dbReference type="Proteomes" id="UP000093080">
    <property type="component" value="Unassembled WGS sequence"/>
</dbReference>
<evidence type="ECO:0000256" key="1">
    <source>
        <dbReference type="ARBA" id="ARBA00022448"/>
    </source>
</evidence>
<keyword evidence="5" id="KW-0249">Electron transport</keyword>
<protein>
    <submittedName>
        <fullName evidence="9">CoB--CoM heterodisulfide reductase, iron-sulfur subunit C</fullName>
    </submittedName>
</protein>
<keyword evidence="6" id="KW-0408">Iron</keyword>
<dbReference type="STRING" id="1156395.DBT_0881"/>
<dbReference type="PROSITE" id="PS51379">
    <property type="entry name" value="4FE4S_FER_2"/>
    <property type="match status" value="2"/>
</dbReference>
<dbReference type="Pfam" id="PF13187">
    <property type="entry name" value="Fer4_9"/>
    <property type="match status" value="1"/>
</dbReference>
<sequence length="145" mass="15945">MEKVVDAFDPRKIVHMVGLGLTKELMESDIIWACSQCQSCIPVCPQNVRCADVIKALREEAVKAGIVNEEKRKDLGLLAYVDPGKCVACLTCVRVCPFGAPRIIQEGYAFIDPDFCRACGICVKDCPAEAIELRPSLEAAQTQER</sequence>
<evidence type="ECO:0000313" key="9">
    <source>
        <dbReference type="EMBL" id="OCC15530.1"/>
    </source>
</evidence>
<dbReference type="PANTHER" id="PTHR43687:SF6">
    <property type="entry name" value="L-ASPARTATE SEMIALDEHYDE SULFURTRANSFERASE IRON-SULFUR SUBUNIT"/>
    <property type="match status" value="1"/>
</dbReference>
<dbReference type="Gene3D" id="1.10.1060.10">
    <property type="entry name" value="Alpha-helical ferredoxin"/>
    <property type="match status" value="1"/>
</dbReference>
<keyword evidence="2" id="KW-0004">4Fe-4S</keyword>
<accession>A0A1B9F6K1</accession>
<dbReference type="InterPro" id="IPR050572">
    <property type="entry name" value="Fe-S_Ferredoxin"/>
</dbReference>
<evidence type="ECO:0000256" key="4">
    <source>
        <dbReference type="ARBA" id="ARBA00022737"/>
    </source>
</evidence>
<comment type="caution">
    <text evidence="9">The sequence shown here is derived from an EMBL/GenBank/DDBJ whole genome shotgun (WGS) entry which is preliminary data.</text>
</comment>
<dbReference type="SUPFAM" id="SSF54862">
    <property type="entry name" value="4Fe-4S ferredoxins"/>
    <property type="match status" value="1"/>
</dbReference>
<evidence type="ECO:0000256" key="6">
    <source>
        <dbReference type="ARBA" id="ARBA00023004"/>
    </source>
</evidence>
<evidence type="ECO:0000259" key="8">
    <source>
        <dbReference type="PROSITE" id="PS51379"/>
    </source>
</evidence>
<dbReference type="PANTHER" id="PTHR43687">
    <property type="entry name" value="ADENYLYLSULFATE REDUCTASE, BETA SUBUNIT"/>
    <property type="match status" value="1"/>
</dbReference>
<evidence type="ECO:0000256" key="3">
    <source>
        <dbReference type="ARBA" id="ARBA00022723"/>
    </source>
</evidence>
<organism evidence="9 10">
    <name type="scientific">Dissulfuribacter thermophilus</name>
    <dbReference type="NCBI Taxonomy" id="1156395"/>
    <lineage>
        <taxon>Bacteria</taxon>
        <taxon>Pseudomonadati</taxon>
        <taxon>Thermodesulfobacteriota</taxon>
        <taxon>Dissulfuribacteria</taxon>
        <taxon>Dissulfuribacterales</taxon>
        <taxon>Dissulfuribacteraceae</taxon>
        <taxon>Dissulfuribacter</taxon>
    </lineage>
</organism>
<dbReference type="AlphaFoldDB" id="A0A1B9F6K1"/>
<evidence type="ECO:0000256" key="7">
    <source>
        <dbReference type="ARBA" id="ARBA00023014"/>
    </source>
</evidence>
<evidence type="ECO:0000313" key="10">
    <source>
        <dbReference type="Proteomes" id="UP000093080"/>
    </source>
</evidence>
<dbReference type="Gene3D" id="3.30.70.20">
    <property type="match status" value="2"/>
</dbReference>
<dbReference type="GO" id="GO:0051539">
    <property type="term" value="F:4 iron, 4 sulfur cluster binding"/>
    <property type="evidence" value="ECO:0007669"/>
    <property type="project" value="UniProtKB-KW"/>
</dbReference>
<dbReference type="InterPro" id="IPR009051">
    <property type="entry name" value="Helical_ferredxn"/>
</dbReference>
<dbReference type="EMBL" id="MAGO01000004">
    <property type="protein sequence ID" value="OCC15530.1"/>
    <property type="molecule type" value="Genomic_DNA"/>
</dbReference>
<keyword evidence="3" id="KW-0479">Metal-binding</keyword>
<dbReference type="GO" id="GO:0046872">
    <property type="term" value="F:metal ion binding"/>
    <property type="evidence" value="ECO:0007669"/>
    <property type="project" value="UniProtKB-KW"/>
</dbReference>
<evidence type="ECO:0000256" key="2">
    <source>
        <dbReference type="ARBA" id="ARBA00022485"/>
    </source>
</evidence>
<gene>
    <name evidence="9" type="ORF">DBT_0881</name>
</gene>
<name>A0A1B9F6K1_9BACT</name>